<organism evidence="2 3">
    <name type="scientific">Chitinophaga eiseniae</name>
    <dbReference type="NCBI Taxonomy" id="634771"/>
    <lineage>
        <taxon>Bacteria</taxon>
        <taxon>Pseudomonadati</taxon>
        <taxon>Bacteroidota</taxon>
        <taxon>Chitinophagia</taxon>
        <taxon>Chitinophagales</taxon>
        <taxon>Chitinophagaceae</taxon>
        <taxon>Chitinophaga</taxon>
    </lineage>
</organism>
<evidence type="ECO:0008006" key="4">
    <source>
        <dbReference type="Google" id="ProtNLM"/>
    </source>
</evidence>
<evidence type="ECO:0000256" key="1">
    <source>
        <dbReference type="SAM" id="SignalP"/>
    </source>
</evidence>
<name>A0A847SMU6_9BACT</name>
<keyword evidence="3" id="KW-1185">Reference proteome</keyword>
<gene>
    <name evidence="2" type="ORF">HGH91_18150</name>
</gene>
<sequence length="331" mass="35719">MKKVFATLFALFLVAQLYAQMDTLNVKKFFKLGVDGSFGGQAYSIGFTRSIVQVYGLTNYGLLLGGTVNKTDMNIAPNGNVGIGLDAGGAPPAPAARLHIISDNQQFLFGTGSCTSGYNLGIGVNDDGVNFNLNTGIRGFNFVNTNVSANPNGRLLTISASGIMKSTAPVVFFGPGNAAETEGTTKRGLQVHNAASTAWDLMTLQNNLGVQLKVTGDGNVAIGTPNSKGYKLAVEGTIGTRRVKVTQESWADFVFNKDYQLPAINEVADFIEQNKHLPGIPTTQQVKEEGIDLGEMNKLLLQKVEEQMLYIIQLNKQVQELSQKLKDQERY</sequence>
<feature type="signal peptide" evidence="1">
    <location>
        <begin position="1"/>
        <end position="19"/>
    </location>
</feature>
<protein>
    <recommendedName>
        <fullName evidence="4">Chaperone of endosialidase</fullName>
    </recommendedName>
</protein>
<comment type="caution">
    <text evidence="2">The sequence shown here is derived from an EMBL/GenBank/DDBJ whole genome shotgun (WGS) entry which is preliminary data.</text>
</comment>
<evidence type="ECO:0000313" key="3">
    <source>
        <dbReference type="Proteomes" id="UP000552864"/>
    </source>
</evidence>
<dbReference type="Proteomes" id="UP000552864">
    <property type="component" value="Unassembled WGS sequence"/>
</dbReference>
<keyword evidence="1" id="KW-0732">Signal</keyword>
<accession>A0A847SMU6</accession>
<dbReference type="RefSeq" id="WP_168740223.1">
    <property type="nucleotide sequence ID" value="NZ_JABAHZ010000004.1"/>
</dbReference>
<proteinExistence type="predicted"/>
<dbReference type="EMBL" id="JABAHZ010000004">
    <property type="protein sequence ID" value="NLR80555.1"/>
    <property type="molecule type" value="Genomic_DNA"/>
</dbReference>
<evidence type="ECO:0000313" key="2">
    <source>
        <dbReference type="EMBL" id="NLR80555.1"/>
    </source>
</evidence>
<reference evidence="2 3" key="1">
    <citation type="submission" date="2020-04" db="EMBL/GenBank/DDBJ databases">
        <authorList>
            <person name="Yin C."/>
        </authorList>
    </citation>
    <scope>NUCLEOTIDE SEQUENCE [LARGE SCALE GENOMIC DNA]</scope>
    <source>
        <strain evidence="2 3">Ak56</strain>
    </source>
</reference>
<dbReference type="AlphaFoldDB" id="A0A847SMU6"/>
<feature type="chain" id="PRO_5032949766" description="Chaperone of endosialidase" evidence="1">
    <location>
        <begin position="20"/>
        <end position="331"/>
    </location>
</feature>